<reference evidence="1 2" key="1">
    <citation type="journal article" date="2010" name="Stand. Genomic Sci.">
        <title>Complete genome sequence of Meiothermus silvanus type strain (VI-R2).</title>
        <authorList>
            <person name="Sikorski J."/>
            <person name="Tindall B.J."/>
            <person name="Lowry S."/>
            <person name="Lucas S."/>
            <person name="Nolan M."/>
            <person name="Copeland A."/>
            <person name="Glavina Del Rio T."/>
            <person name="Tice H."/>
            <person name="Cheng J.F."/>
            <person name="Han C."/>
            <person name="Pitluck S."/>
            <person name="Liolios K."/>
            <person name="Ivanova N."/>
            <person name="Mavromatis K."/>
            <person name="Mikhailova N."/>
            <person name="Pati A."/>
            <person name="Goodwin L."/>
            <person name="Chen A."/>
            <person name="Palaniappan K."/>
            <person name="Land M."/>
            <person name="Hauser L."/>
            <person name="Chang Y.J."/>
            <person name="Jeffries C.D."/>
            <person name="Rohde M."/>
            <person name="Goker M."/>
            <person name="Woyke T."/>
            <person name="Bristow J."/>
            <person name="Eisen J.A."/>
            <person name="Markowitz V."/>
            <person name="Hugenholtz P."/>
            <person name="Kyrpides N.C."/>
            <person name="Klenk H.P."/>
            <person name="Lapidus A."/>
        </authorList>
    </citation>
    <scope>NUCLEOTIDE SEQUENCE [LARGE SCALE GENOMIC DNA]</scope>
    <source>
        <strain evidence="2">ATCC 700542 / DSM 9946 / VI-R2</strain>
    </source>
</reference>
<dbReference type="STRING" id="526227.Mesil_1898"/>
<dbReference type="HOGENOM" id="CLU_2260403_0_0_0"/>
<evidence type="ECO:0000313" key="2">
    <source>
        <dbReference type="Proteomes" id="UP000001916"/>
    </source>
</evidence>
<dbReference type="Proteomes" id="UP000001916">
    <property type="component" value="Chromosome"/>
</dbReference>
<keyword evidence="2" id="KW-1185">Reference proteome</keyword>
<organism evidence="1 2">
    <name type="scientific">Allomeiothermus silvanus (strain ATCC 700542 / DSM 9946 / NBRC 106475 / NCIMB 13440 / VI-R2)</name>
    <name type="common">Thermus silvanus</name>
    <dbReference type="NCBI Taxonomy" id="526227"/>
    <lineage>
        <taxon>Bacteria</taxon>
        <taxon>Thermotogati</taxon>
        <taxon>Deinococcota</taxon>
        <taxon>Deinococci</taxon>
        <taxon>Thermales</taxon>
        <taxon>Thermaceae</taxon>
        <taxon>Allomeiothermus</taxon>
    </lineage>
</organism>
<accession>D7BGF7</accession>
<dbReference type="KEGG" id="msv:Mesil_1898"/>
<sequence>MNKPISFEQSQDAIDAITSDLTLQPEKYLYYALHDLASDLIYAARQLKETGELEPAQLKFVARRALAAYVASEQIFDAKNRETDEKIQDILRNPHRTKGMEMP</sequence>
<protein>
    <submittedName>
        <fullName evidence="1">Uncharacterized protein</fullName>
    </submittedName>
</protein>
<dbReference type="EMBL" id="CP002042">
    <property type="protein sequence ID" value="ADH63773.1"/>
    <property type="molecule type" value="Genomic_DNA"/>
</dbReference>
<dbReference type="AlphaFoldDB" id="D7BGF7"/>
<gene>
    <name evidence="1" type="ordered locus">Mesil_1898</name>
</gene>
<name>D7BGF7_ALLS1</name>
<dbReference type="OrthoDB" id="33072at2"/>
<evidence type="ECO:0000313" key="1">
    <source>
        <dbReference type="EMBL" id="ADH63773.1"/>
    </source>
</evidence>
<dbReference type="RefSeq" id="WP_013158329.1">
    <property type="nucleotide sequence ID" value="NC_014212.1"/>
</dbReference>
<proteinExistence type="predicted"/>